<dbReference type="EMBL" id="LJXT01000043">
    <property type="protein sequence ID" value="KPQ16113.1"/>
    <property type="molecule type" value="Genomic_DNA"/>
</dbReference>
<dbReference type="AlphaFoldDB" id="A0A0P8ADX8"/>
<dbReference type="Pfam" id="PF13585">
    <property type="entry name" value="CHU_C"/>
    <property type="match status" value="1"/>
</dbReference>
<reference evidence="1 2" key="1">
    <citation type="submission" date="2015-09" db="EMBL/GenBank/DDBJ databases">
        <title>Identification and resolution of microdiversity through metagenomic sequencing of parallel consortia.</title>
        <authorList>
            <person name="Nelson W.C."/>
            <person name="Romine M.F."/>
            <person name="Lindemann S.R."/>
        </authorList>
    </citation>
    <scope>NUCLEOTIDE SEQUENCE [LARGE SCALE GENOMIC DNA]</scope>
    <source>
        <strain evidence="1">HL-49</strain>
    </source>
</reference>
<dbReference type="Proteomes" id="UP000050421">
    <property type="component" value="Unassembled WGS sequence"/>
</dbReference>
<gene>
    <name evidence="1" type="ORF">HLUCCX10_08320</name>
</gene>
<accession>A0A0P8ADX8</accession>
<sequence>MLFLQKDWSEVFPIEKKSQEHTYKTTNETLIFGPDRICNYFGTVIGSFSGGGIPETDVYSWQITSPSGEVEFDRTGGFQAISFTFSDVGIYQVKLEILRGGISIGSELKEVELVPSPDILLEENNFLCAGESLDLVALNPESPEFEEYQFEWLDEDNNVIGDQNTISISTPGFFSVRFFLLDSEGNLECETTISTEVLDTGAFSILSDKSEICPTELISFSSDPPISGDWFFEKIGDPGKFFFTSGEEITINPNSALNGEGDYLVYFELTDPNNPNCKIETSRPFTFNPEPQIEFVSAESADGCSGTDGKLFIRALTPIDLLTVEGLGFSELDILEGEIVEIPNLKSGAYSIFGQLGNCFNTLTAIVPLNNPPDQLEFEIVDEIGETCTDEGKLEGSFTVKLENTGTNGGYRLFNERGALIIESSLPGTDEFTLTVPGGNYFFELFDESLCNLPQSEKIEIESLNLVSYTSPTFLSICDEFELTPQTSQNLEFTLTYPDGSEEIQQSGQSFTILEEGTYTLVGRIPGQSVICPVRREIQVEKVEPVTFEPVLISEDCFGNRTFEANIFGRDPATVDFFWFDENEDLVGTGQFLNPVSTGTYKLDVQPSNSTACSNDPIPFEVREPVLSVDISLTTTKLCEFGPEAIVNLETTFPDEVTDIRWRRFNEAGEIVELPQFNDLNEIQTREGGTYEVAVFRFIPGISVEECELGRATVQLDLTPDKVAFDIPSELTICERFELIPDTNQELDFFITSPSGSISEISTGESIVLDQTGVYTFLAFDQNSPTPFCPEQKEILVSRVQPVVYEPVLVEEFCDGSSLYSAELQNYSAEDVVFFWRDNTGNLLGQDQTLPITNPGSYFLEVQPAESTPCEISPIVFEIAEPVLSVDVSLTSEPFCPDASSALVTVQSDFEQITTIEWWFTDPDGNQRQLNDLTNEREISASLEGTYEVRVFNNIPCLLGREEILILRSQDEVRPDVDSVYQICPRLEIAPEINPGNFAGYEWYFEGQLVSTSPTYKPLQIGNFDLIVTSLEGCTYSASFETEEECELRVQFPTAITPQDNQKPFLIYTNYLVDELELWIFNQWGELIFHCKNDQLITEESTCLWDGTYRGEKIPNGAYSIRINLVNYEKNINKTQLGSLMVID</sequence>
<evidence type="ECO:0000313" key="1">
    <source>
        <dbReference type="EMBL" id="KPQ16113.1"/>
    </source>
</evidence>
<comment type="caution">
    <text evidence="1">The sequence shown here is derived from an EMBL/GenBank/DDBJ whole genome shotgun (WGS) entry which is preliminary data.</text>
</comment>
<protein>
    <submittedName>
        <fullName evidence="1">C-terminal domain of CHU protein family</fullName>
    </submittedName>
</protein>
<dbReference type="eggNOG" id="COG3291">
    <property type="taxonomic scope" value="Bacteria"/>
</dbReference>
<organism evidence="1 2">
    <name type="scientific">Algoriphagus marincola HL-49</name>
    <dbReference type="NCBI Taxonomy" id="1305737"/>
    <lineage>
        <taxon>Bacteria</taxon>
        <taxon>Pseudomonadati</taxon>
        <taxon>Bacteroidota</taxon>
        <taxon>Cytophagia</taxon>
        <taxon>Cytophagales</taxon>
        <taxon>Cyclobacteriaceae</taxon>
        <taxon>Algoriphagus</taxon>
    </lineage>
</organism>
<proteinExistence type="predicted"/>
<evidence type="ECO:0000313" key="2">
    <source>
        <dbReference type="Proteomes" id="UP000050421"/>
    </source>
</evidence>
<dbReference type="STRING" id="1305737.GCA_000526355_02085"/>
<dbReference type="PATRIC" id="fig|1305737.6.peg.2310"/>
<name>A0A0P8ADX8_9BACT</name>